<keyword evidence="5 12" id="KW-0808">Transferase</keyword>
<proteinExistence type="inferred from homology"/>
<feature type="non-terminal residue" evidence="15">
    <location>
        <position position="1"/>
    </location>
</feature>
<comment type="similarity">
    <text evidence="2">Belongs to the eukaryotic initiation factor 4E family.</text>
</comment>
<dbReference type="GO" id="GO:0006417">
    <property type="term" value="P:regulation of translation"/>
    <property type="evidence" value="ECO:0007669"/>
    <property type="project" value="UniProtKB-KW"/>
</dbReference>
<evidence type="ECO:0000256" key="13">
    <source>
        <dbReference type="SAM" id="MobiDB-lite"/>
    </source>
</evidence>
<dbReference type="AlphaFoldDB" id="A0A2J8A0G8"/>
<evidence type="ECO:0000256" key="4">
    <source>
        <dbReference type="ARBA" id="ARBA00022553"/>
    </source>
</evidence>
<organism evidence="15 16">
    <name type="scientific">Tetrabaena socialis</name>
    <dbReference type="NCBI Taxonomy" id="47790"/>
    <lineage>
        <taxon>Eukaryota</taxon>
        <taxon>Viridiplantae</taxon>
        <taxon>Chlorophyta</taxon>
        <taxon>core chlorophytes</taxon>
        <taxon>Chlorophyceae</taxon>
        <taxon>CS clade</taxon>
        <taxon>Chlamydomonadales</taxon>
        <taxon>Tetrabaenaceae</taxon>
        <taxon>Tetrabaena</taxon>
    </lineage>
</organism>
<dbReference type="PANTHER" id="PTHR11947:SF20">
    <property type="entry name" value="[3-METHYL-2-OXOBUTANOATE DEHYDROGENASE [LIPOAMIDE]] KINASE, MITOCHONDRIAL"/>
    <property type="match status" value="1"/>
</dbReference>
<keyword evidence="7 12" id="KW-0418">Kinase</keyword>
<name>A0A2J8A0G8_9CHLO</name>
<evidence type="ECO:0000256" key="6">
    <source>
        <dbReference type="ARBA" id="ARBA00022741"/>
    </source>
</evidence>
<dbReference type="InterPro" id="IPR018955">
    <property type="entry name" value="BCDHK/PDK_N"/>
</dbReference>
<dbReference type="InterPro" id="IPR036784">
    <property type="entry name" value="AK/P_DHK_N_sf"/>
</dbReference>
<dbReference type="SUPFAM" id="SSF55874">
    <property type="entry name" value="ATPase domain of HSP90 chaperone/DNA topoisomerase II/histidine kinase"/>
    <property type="match status" value="3"/>
</dbReference>
<dbReference type="SUPFAM" id="SSF55418">
    <property type="entry name" value="eIF4e-like"/>
    <property type="match status" value="1"/>
</dbReference>
<dbReference type="Gene3D" id="1.20.140.20">
    <property type="entry name" value="Alpha-ketoacid/pyruvate dehydrogenase kinase, N-terminal domain"/>
    <property type="match status" value="1"/>
</dbReference>
<evidence type="ECO:0000256" key="12">
    <source>
        <dbReference type="RuleBase" id="RU366032"/>
    </source>
</evidence>
<dbReference type="GO" id="GO:0003743">
    <property type="term" value="F:translation initiation factor activity"/>
    <property type="evidence" value="ECO:0007669"/>
    <property type="project" value="UniProtKB-KW"/>
</dbReference>
<gene>
    <name evidence="15" type="ORF">TSOC_007729</name>
</gene>
<dbReference type="PANTHER" id="PTHR11947">
    <property type="entry name" value="PYRUVATE DEHYDROGENASE KINASE"/>
    <property type="match status" value="1"/>
</dbReference>
<comment type="subcellular location">
    <subcellularLocation>
        <location evidence="12">Mitochondrion matrix</location>
    </subcellularLocation>
</comment>
<dbReference type="Gene3D" id="3.30.565.10">
    <property type="entry name" value="Histidine kinase-like ATPase, C-terminal domain"/>
    <property type="match status" value="1"/>
</dbReference>
<dbReference type="Pfam" id="PF01652">
    <property type="entry name" value="IF4E"/>
    <property type="match status" value="1"/>
</dbReference>
<evidence type="ECO:0000259" key="14">
    <source>
        <dbReference type="Pfam" id="PF10436"/>
    </source>
</evidence>
<evidence type="ECO:0000256" key="9">
    <source>
        <dbReference type="ARBA" id="ARBA00022845"/>
    </source>
</evidence>
<evidence type="ECO:0000256" key="3">
    <source>
        <dbReference type="ARBA" id="ARBA00022540"/>
    </source>
</evidence>
<reference evidence="15 16" key="1">
    <citation type="journal article" date="2017" name="Mol. Biol. Evol.">
        <title>The 4-celled Tetrabaena socialis nuclear genome reveals the essential components for genetic control of cell number at the origin of multicellularity in the volvocine lineage.</title>
        <authorList>
            <person name="Featherston J."/>
            <person name="Arakaki Y."/>
            <person name="Hanschen E.R."/>
            <person name="Ferris P.J."/>
            <person name="Michod R.E."/>
            <person name="Olson B.J.S.C."/>
            <person name="Nozaki H."/>
            <person name="Durand P.M."/>
        </authorList>
    </citation>
    <scope>NUCLEOTIDE SEQUENCE [LARGE SCALE GENOMIC DNA]</scope>
    <source>
        <strain evidence="15 16">NIES-571</strain>
    </source>
</reference>
<dbReference type="GO" id="GO:0004740">
    <property type="term" value="F:pyruvate dehydrogenase (acetyl-transferring) kinase activity"/>
    <property type="evidence" value="ECO:0007669"/>
    <property type="project" value="TreeGrafter"/>
</dbReference>
<accession>A0A2J8A0G8</accession>
<dbReference type="Pfam" id="PF10436">
    <property type="entry name" value="BCDHK_Adom3"/>
    <property type="match status" value="1"/>
</dbReference>
<dbReference type="InterPro" id="IPR036890">
    <property type="entry name" value="HATPase_C_sf"/>
</dbReference>
<dbReference type="InterPro" id="IPR001040">
    <property type="entry name" value="TIF_eIF_4E"/>
</dbReference>
<evidence type="ECO:0000256" key="11">
    <source>
        <dbReference type="ARBA" id="ARBA00023128"/>
    </source>
</evidence>
<keyword evidence="8 12" id="KW-0067">ATP-binding</keyword>
<dbReference type="GO" id="GO:0010906">
    <property type="term" value="P:regulation of glucose metabolic process"/>
    <property type="evidence" value="ECO:0007669"/>
    <property type="project" value="TreeGrafter"/>
</dbReference>
<evidence type="ECO:0000313" key="15">
    <source>
        <dbReference type="EMBL" id="PNH05978.1"/>
    </source>
</evidence>
<evidence type="ECO:0000256" key="5">
    <source>
        <dbReference type="ARBA" id="ARBA00022679"/>
    </source>
</evidence>
<feature type="domain" description="Branched-chain alpha-ketoacid dehydrogenase kinase/Pyruvate dehydrogenase kinase N-terminal" evidence="14">
    <location>
        <begin position="9"/>
        <end position="59"/>
    </location>
</feature>
<keyword evidence="10" id="KW-0648">Protein biosynthesis</keyword>
<evidence type="ECO:0000256" key="8">
    <source>
        <dbReference type="ARBA" id="ARBA00022840"/>
    </source>
</evidence>
<keyword evidence="11 12" id="KW-0496">Mitochondrion</keyword>
<dbReference type="GO" id="GO:0005759">
    <property type="term" value="C:mitochondrial matrix"/>
    <property type="evidence" value="ECO:0007669"/>
    <property type="project" value="UniProtKB-SubCell"/>
</dbReference>
<protein>
    <recommendedName>
        <fullName evidence="12">Protein-serine/threonine kinase</fullName>
        <ecNumber evidence="12">2.7.11.-</ecNumber>
    </recommendedName>
</protein>
<dbReference type="InterPro" id="IPR023398">
    <property type="entry name" value="TIF_eIF4e-like"/>
</dbReference>
<sequence>YAGQEVEILSLRQMLNFGRNVWDDPDKILKSARYVQRELPKRLARRLLDLQLLPPVCSRDSNALSYDMASSSTLAGTSSAGGLSGSTFAGGNSGHSSGYLMLSDPMTEVVKLMARQLIAEGGEEGEVEPDFEKKHPLENKWSLWFDNPNQKQTQKQYGQSLRSVYTFDTVEDFWCLYNNIRTPSQVNVGATYYLFKEGIEPKWEDGRNQKGGCWTAPVPGKGDSKKTLDAWWLNSVLACIGEQFTDGDEINGIAVVIRARGDRIEMWTRTASNEAAQVRARGGRRGGRVPSYVGIVCTDVDVSDSIDFAVQKTKQVCVETYGAAPEVIVSGDPQLRIPYIPAHLDYMLYELLKNAMRYDKPYEIGWGSSLLCAPGPRNPLPMRRAVVEHAGGGTLRPPPAGSPPIKLPPVHVRVCGGASTLTIRISDKGGGISDDLIDKVWAGGLGRGRGEAKGREAAISSLAPRAAPKVWSYGFTTIGGADGAASSSGSTAVHKAAAAASAGGTTNGSSTSTSSTSTSSSGPEGSNVVEGLGSAGHSGLQGLMRATNRGSRFKMAGLGFGLPLSRLYARYFGGDLKLQSIPGYGVDAYLTLRRLENHEWAEHMDEPGAAPTMTPY</sequence>
<keyword evidence="16" id="KW-1185">Reference proteome</keyword>
<feature type="region of interest" description="Disordered" evidence="13">
    <location>
        <begin position="500"/>
        <end position="534"/>
    </location>
</feature>
<comment type="caution">
    <text evidence="15">The sequence shown here is derived from an EMBL/GenBank/DDBJ whole genome shotgun (WGS) entry which is preliminary data.</text>
</comment>
<dbReference type="GO" id="GO:0005524">
    <property type="term" value="F:ATP binding"/>
    <property type="evidence" value="ECO:0007669"/>
    <property type="project" value="UniProtKB-UniRule"/>
</dbReference>
<keyword evidence="3 15" id="KW-0396">Initiation factor</keyword>
<evidence type="ECO:0000313" key="16">
    <source>
        <dbReference type="Proteomes" id="UP000236333"/>
    </source>
</evidence>
<keyword evidence="9" id="KW-0810">Translation regulation</keyword>
<dbReference type="InterPro" id="IPR039028">
    <property type="entry name" value="BCKD/PDK"/>
</dbReference>
<evidence type="ECO:0000256" key="7">
    <source>
        <dbReference type="ARBA" id="ARBA00022777"/>
    </source>
</evidence>
<dbReference type="GO" id="GO:0003723">
    <property type="term" value="F:RNA binding"/>
    <property type="evidence" value="ECO:0007669"/>
    <property type="project" value="InterPro"/>
</dbReference>
<dbReference type="Proteomes" id="UP000236333">
    <property type="component" value="Unassembled WGS sequence"/>
</dbReference>
<evidence type="ECO:0000256" key="10">
    <source>
        <dbReference type="ARBA" id="ARBA00022917"/>
    </source>
</evidence>
<evidence type="ECO:0000256" key="2">
    <source>
        <dbReference type="ARBA" id="ARBA00009860"/>
    </source>
</evidence>
<evidence type="ECO:0000256" key="1">
    <source>
        <dbReference type="ARBA" id="ARBA00006155"/>
    </source>
</evidence>
<keyword evidence="4" id="KW-0597">Phosphoprotein</keyword>
<dbReference type="OrthoDB" id="590761at2759"/>
<dbReference type="EC" id="2.7.11.-" evidence="12"/>
<dbReference type="SUPFAM" id="SSF69012">
    <property type="entry name" value="alpha-ketoacid dehydrogenase kinase, N-terminal domain"/>
    <property type="match status" value="1"/>
</dbReference>
<dbReference type="Gene3D" id="3.30.760.10">
    <property type="entry name" value="RNA Cap, Translation Initiation Factor Eif4e"/>
    <property type="match status" value="1"/>
</dbReference>
<feature type="compositionally biased region" description="Low complexity" evidence="13">
    <location>
        <begin position="500"/>
        <end position="526"/>
    </location>
</feature>
<dbReference type="EMBL" id="PGGS01000267">
    <property type="protein sequence ID" value="PNH05978.1"/>
    <property type="molecule type" value="Genomic_DNA"/>
</dbReference>
<keyword evidence="6 12" id="KW-0547">Nucleotide-binding</keyword>
<comment type="similarity">
    <text evidence="1 12">Belongs to the PDK/BCKDK protein kinase family.</text>
</comment>